<gene>
    <name evidence="2" type="ORF">I0C86_10405</name>
</gene>
<keyword evidence="1" id="KW-0812">Transmembrane</keyword>
<evidence type="ECO:0000256" key="1">
    <source>
        <dbReference type="SAM" id="Phobius"/>
    </source>
</evidence>
<dbReference type="RefSeq" id="WP_196201017.1">
    <property type="nucleotide sequence ID" value="NZ_JADPUN010000116.1"/>
</dbReference>
<keyword evidence="3" id="KW-1185">Reference proteome</keyword>
<sequence length="132" mass="13485">MKRSFWSSPGGVFAIIGIIVGSVVVVCVGLAIAGALMSGSAASKMDASVVSCTFTPGPLSSATVGIQVKNNGVSTRTAKVGIEYRDGSGNRIDTDTAYVRNIRPGDTARVEETTLLDAEVTSAGTCKIVDVS</sequence>
<dbReference type="NCBIfam" id="NF038353">
    <property type="entry name" value="FxLYD_dom"/>
    <property type="match status" value="1"/>
</dbReference>
<dbReference type="EMBL" id="JADPUN010000116">
    <property type="protein sequence ID" value="MBF9129381.1"/>
    <property type="molecule type" value="Genomic_DNA"/>
</dbReference>
<name>A0ABS0GT56_9ACTN</name>
<dbReference type="InterPro" id="IPR047676">
    <property type="entry name" value="FxLYD_dom"/>
</dbReference>
<comment type="caution">
    <text evidence="2">The sequence shown here is derived from an EMBL/GenBank/DDBJ whole genome shotgun (WGS) entry which is preliminary data.</text>
</comment>
<accession>A0ABS0GT56</accession>
<feature type="transmembrane region" description="Helical" evidence="1">
    <location>
        <begin position="12"/>
        <end position="36"/>
    </location>
</feature>
<dbReference type="Proteomes" id="UP000638560">
    <property type="component" value="Unassembled WGS sequence"/>
</dbReference>
<reference evidence="2 3" key="1">
    <citation type="submission" date="2020-11" db="EMBL/GenBank/DDBJ databases">
        <title>A novel isolate from a Black sea contaminated sediment with potential to produce alkanes: Plantactinospora alkalitolerans sp. nov.</title>
        <authorList>
            <person name="Carro L."/>
            <person name="Veyisoglu A."/>
            <person name="Guven K."/>
            <person name="Schumann P."/>
            <person name="Klenk H.-P."/>
            <person name="Sahin N."/>
        </authorList>
    </citation>
    <scope>NUCLEOTIDE SEQUENCE [LARGE SCALE GENOMIC DNA]</scope>
    <source>
        <strain evidence="2 3">S1510</strain>
    </source>
</reference>
<evidence type="ECO:0000313" key="2">
    <source>
        <dbReference type="EMBL" id="MBF9129381.1"/>
    </source>
</evidence>
<proteinExistence type="predicted"/>
<evidence type="ECO:0000313" key="3">
    <source>
        <dbReference type="Proteomes" id="UP000638560"/>
    </source>
</evidence>
<keyword evidence="1" id="KW-1133">Transmembrane helix</keyword>
<protein>
    <submittedName>
        <fullName evidence="2">Uncharacterized protein</fullName>
    </submittedName>
</protein>
<keyword evidence="1" id="KW-0472">Membrane</keyword>
<organism evidence="2 3">
    <name type="scientific">Plantactinospora alkalitolerans</name>
    <dbReference type="NCBI Taxonomy" id="2789879"/>
    <lineage>
        <taxon>Bacteria</taxon>
        <taxon>Bacillati</taxon>
        <taxon>Actinomycetota</taxon>
        <taxon>Actinomycetes</taxon>
        <taxon>Micromonosporales</taxon>
        <taxon>Micromonosporaceae</taxon>
        <taxon>Plantactinospora</taxon>
    </lineage>
</organism>